<feature type="compositionally biased region" description="Acidic residues" evidence="5">
    <location>
        <begin position="640"/>
        <end position="651"/>
    </location>
</feature>
<evidence type="ECO:0000256" key="1">
    <source>
        <dbReference type="ARBA" id="ARBA00022723"/>
    </source>
</evidence>
<feature type="compositionally biased region" description="Low complexity" evidence="5">
    <location>
        <begin position="490"/>
        <end position="508"/>
    </location>
</feature>
<feature type="compositionally biased region" description="Low complexity" evidence="5">
    <location>
        <begin position="67"/>
        <end position="80"/>
    </location>
</feature>
<dbReference type="InterPro" id="IPR050868">
    <property type="entry name" value="ELMO_domain-containing"/>
</dbReference>
<dbReference type="PANTHER" id="PTHR12771">
    <property type="entry name" value="ENGULFMENT AND CELL MOTILITY"/>
    <property type="match status" value="1"/>
</dbReference>
<evidence type="ECO:0000259" key="6">
    <source>
        <dbReference type="PROSITE" id="PS50199"/>
    </source>
</evidence>
<keyword evidence="1" id="KW-0479">Metal-binding</keyword>
<comment type="caution">
    <text evidence="8">The sequence shown here is derived from an EMBL/GenBank/DDBJ whole genome shotgun (WGS) entry which is preliminary data.</text>
</comment>
<feature type="compositionally biased region" description="Low complexity" evidence="5">
    <location>
        <begin position="202"/>
        <end position="229"/>
    </location>
</feature>
<feature type="region of interest" description="Disordered" evidence="5">
    <location>
        <begin position="723"/>
        <end position="747"/>
    </location>
</feature>
<evidence type="ECO:0000313" key="9">
    <source>
        <dbReference type="Proteomes" id="UP000626109"/>
    </source>
</evidence>
<feature type="region of interest" description="Disordered" evidence="5">
    <location>
        <begin position="368"/>
        <end position="424"/>
    </location>
</feature>
<evidence type="ECO:0000256" key="2">
    <source>
        <dbReference type="ARBA" id="ARBA00022771"/>
    </source>
</evidence>
<feature type="compositionally biased region" description="Polar residues" evidence="5">
    <location>
        <begin position="681"/>
        <end position="696"/>
    </location>
</feature>
<sequence length="1168" mass="121586">MEIPFGVGSAPTGALYGRPPAQKKKPLPAVGPKTPTTLSDLGRQEGISVPASSGRKKARQNTLTKISEAAEWADESAAASTSLDDEFESLWAEAAQKGSAQPGSSEGNRGAAAAPASTAASTAATALATAAAARKAAGASLGGWPSASSQSKNLLTSQSPSALASRKEDHSTAEAEDSDGEFQVQMDDEEGFGEPSPKPLPSAAKVAAEAASQVAAEAASKVGAVGVAGNWPKQVASDEESSDESADEAVGTVPTPVRTRTSPDSAVAGASASSAGGGVSTTPAGVSSTGGSISNTGSGSTAQPEGAGNKDQTRQRMEVSADITKASVNMEASVNITNSSVDKKLDGPSLRNPAVDSDEELELELLNLDQTAPLDDDVKSSVLLGGFDEAGENGKRPPSATLSPTTANRPDVSKSKTPKTPASWPLLAADFGKEEIWQCSRCRLDNTASSELCAECEAPRSVPAAQGQSATQQLGPTAMTIAAPAAGIGAESVPEPASSKPVSSSQDSVPKKDMMESAVASVEASPGPTSSSKASGAQKLETAVASVKGSPGPASSSNASGAQKLGLLDMMETAVASVEGSPGPASSSKASGAQKLGLLDMMETAVASVTNAEQTAQKQEPSNRQPTQEVPAASHHSEDDHSEDDGIDLDLSESMVFEKKSSSHGPAPSSTTRMPGGSMASLLSRNSSLDASTNVAARNRPKGRIVGRTDVFDEAIKKASFVADSGSSASSKAKAKPDSIAAASTPAMASLATGSQGLSGLRKNYGEGASSKLLQAESRPADFSKAAAEAIAKQRGDAPKCNESTSQLEDSCQKAEDSKGDDSKGPSSSQAPAEDTTDDTDLDKEWADIGERTDELRAKELANAGKFKAQDDIIAQPISYKEVNQWLLQLPIDLEALRPLQEELVEDSRCGCLTRRRSMSDVPGLDKKLCRDKDLVLSLKITEFDFNDTTHYRMLRTIFFKLTRNKVCPTIGRHWEVLGFQAGDPRTDLNRSGGILNVMHMFFFFSHHFELFKAAYHLAQDSEQNFPLACVAINITRMTVGSLLAGRLSSLCNSGDGGVFETTCRVFSGGLFHFYSRWRTQKRTIRDTELTFNELRELMEKKPARLVEGLAKGAGELRAKSDASRLEFTDLEFGGARRPAAGGGAGSASVTVPARLRNYHNSDAADAD</sequence>
<feature type="compositionally biased region" description="Polar residues" evidence="5">
    <location>
        <begin position="146"/>
        <end position="162"/>
    </location>
</feature>
<feature type="compositionally biased region" description="Polar residues" evidence="5">
    <location>
        <begin position="466"/>
        <end position="475"/>
    </location>
</feature>
<dbReference type="PANTHER" id="PTHR12771:SF2">
    <property type="entry name" value="ELMO DOMAIN-CONTAINING PROTEIN 3"/>
    <property type="match status" value="1"/>
</dbReference>
<feature type="region of interest" description="Disordered" evidence="5">
    <location>
        <begin position="1"/>
        <end position="319"/>
    </location>
</feature>
<feature type="compositionally biased region" description="Low complexity" evidence="5">
    <location>
        <begin position="111"/>
        <end position="139"/>
    </location>
</feature>
<feature type="region of interest" description="Disordered" evidence="5">
    <location>
        <begin position="772"/>
        <end position="843"/>
    </location>
</feature>
<accession>A0A813JMF5</accession>
<dbReference type="EMBL" id="CAJNNW010025994">
    <property type="protein sequence ID" value="CAE8681798.1"/>
    <property type="molecule type" value="Genomic_DNA"/>
</dbReference>
<dbReference type="InterPro" id="IPR001876">
    <property type="entry name" value="Znf_RanBP2"/>
</dbReference>
<dbReference type="InterPro" id="IPR006816">
    <property type="entry name" value="ELMO_dom"/>
</dbReference>
<feature type="compositionally biased region" description="Low complexity" evidence="5">
    <location>
        <begin position="580"/>
        <end position="593"/>
    </location>
</feature>
<dbReference type="Pfam" id="PF04727">
    <property type="entry name" value="ELMO_CED12"/>
    <property type="match status" value="1"/>
</dbReference>
<feature type="compositionally biased region" description="Low complexity" evidence="5">
    <location>
        <begin position="248"/>
        <end position="301"/>
    </location>
</feature>
<feature type="compositionally biased region" description="Acidic residues" evidence="5">
    <location>
        <begin position="174"/>
        <end position="192"/>
    </location>
</feature>
<dbReference type="GO" id="GO:0008270">
    <property type="term" value="F:zinc ion binding"/>
    <property type="evidence" value="ECO:0007669"/>
    <property type="project" value="UniProtKB-KW"/>
</dbReference>
<feature type="region of interest" description="Disordered" evidence="5">
    <location>
        <begin position="456"/>
        <end position="701"/>
    </location>
</feature>
<feature type="domain" description="RanBP2-type" evidence="6">
    <location>
        <begin position="433"/>
        <end position="462"/>
    </location>
</feature>
<proteinExistence type="predicted"/>
<reference evidence="8" key="1">
    <citation type="submission" date="2021-02" db="EMBL/GenBank/DDBJ databases">
        <authorList>
            <person name="Dougan E. K."/>
            <person name="Rhodes N."/>
            <person name="Thang M."/>
            <person name="Chan C."/>
        </authorList>
    </citation>
    <scope>NUCLEOTIDE SEQUENCE</scope>
</reference>
<dbReference type="AlphaFoldDB" id="A0A813JMF5"/>
<feature type="compositionally biased region" description="Basic and acidic residues" evidence="5">
    <location>
        <begin position="811"/>
        <end position="824"/>
    </location>
</feature>
<feature type="compositionally biased region" description="Polar residues" evidence="5">
    <location>
        <begin position="98"/>
        <end position="107"/>
    </location>
</feature>
<keyword evidence="3" id="KW-0862">Zinc</keyword>
<gene>
    <name evidence="8" type="ORF">PGLA2088_LOCUS22613</name>
</gene>
<dbReference type="PROSITE" id="PS50199">
    <property type="entry name" value="ZF_RANBP2_2"/>
    <property type="match status" value="1"/>
</dbReference>
<feature type="domain" description="ELMO" evidence="7">
    <location>
        <begin position="950"/>
        <end position="1103"/>
    </location>
</feature>
<dbReference type="PROSITE" id="PS01358">
    <property type="entry name" value="ZF_RANBP2_1"/>
    <property type="match status" value="1"/>
</dbReference>
<keyword evidence="2 4" id="KW-0863">Zinc-finger</keyword>
<evidence type="ECO:0000259" key="7">
    <source>
        <dbReference type="PROSITE" id="PS51335"/>
    </source>
</evidence>
<feature type="compositionally biased region" description="Low complexity" evidence="5">
    <location>
        <begin position="549"/>
        <end position="562"/>
    </location>
</feature>
<evidence type="ECO:0000256" key="4">
    <source>
        <dbReference type="PROSITE-ProRule" id="PRU00322"/>
    </source>
</evidence>
<protein>
    <recommendedName>
        <fullName evidence="10">ELMO domain-containing protein</fullName>
    </recommendedName>
</protein>
<evidence type="ECO:0000256" key="5">
    <source>
        <dbReference type="SAM" id="MobiDB-lite"/>
    </source>
</evidence>
<feature type="region of interest" description="Disordered" evidence="5">
    <location>
        <begin position="335"/>
        <end position="356"/>
    </location>
</feature>
<evidence type="ECO:0008006" key="10">
    <source>
        <dbReference type="Google" id="ProtNLM"/>
    </source>
</evidence>
<evidence type="ECO:0000313" key="8">
    <source>
        <dbReference type="EMBL" id="CAE8681798.1"/>
    </source>
</evidence>
<feature type="compositionally biased region" description="Polar residues" evidence="5">
    <location>
        <begin position="607"/>
        <end position="628"/>
    </location>
</feature>
<feature type="compositionally biased region" description="Acidic residues" evidence="5">
    <location>
        <begin position="237"/>
        <end position="247"/>
    </location>
</feature>
<name>A0A813JMF5_POLGL</name>
<evidence type="ECO:0000256" key="3">
    <source>
        <dbReference type="ARBA" id="ARBA00022833"/>
    </source>
</evidence>
<dbReference type="Proteomes" id="UP000626109">
    <property type="component" value="Unassembled WGS sequence"/>
</dbReference>
<dbReference type="PROSITE" id="PS51335">
    <property type="entry name" value="ELMO"/>
    <property type="match status" value="1"/>
</dbReference>
<organism evidence="8 9">
    <name type="scientific">Polarella glacialis</name>
    <name type="common">Dinoflagellate</name>
    <dbReference type="NCBI Taxonomy" id="89957"/>
    <lineage>
        <taxon>Eukaryota</taxon>
        <taxon>Sar</taxon>
        <taxon>Alveolata</taxon>
        <taxon>Dinophyceae</taxon>
        <taxon>Suessiales</taxon>
        <taxon>Suessiaceae</taxon>
        <taxon>Polarella</taxon>
    </lineage>
</organism>